<accession>A0A6G3MLH6</accession>
<dbReference type="PANTHER" id="PTHR43876">
    <property type="entry name" value="UBIQUINONE BIOSYNTHESIS MONOOXYGENASE COQ6, MITOCHONDRIAL"/>
    <property type="match status" value="1"/>
</dbReference>
<keyword evidence="1" id="KW-0830">Ubiquinone</keyword>
<protein>
    <submittedName>
        <fullName evidence="1">Ubiquinone biosynthesis monooxygenase COQ6, mitochondrial (Trinotate prediction)</fullName>
    </submittedName>
</protein>
<dbReference type="InterPro" id="IPR051205">
    <property type="entry name" value="UbiH/COQ6_monooxygenase"/>
</dbReference>
<dbReference type="Gene3D" id="3.50.50.60">
    <property type="entry name" value="FAD/NAD(P)-binding domain"/>
    <property type="match status" value="1"/>
</dbReference>
<dbReference type="PANTHER" id="PTHR43876:SF7">
    <property type="entry name" value="UBIQUINONE BIOSYNTHESIS MONOOXYGENASE COQ6, MITOCHONDRIAL"/>
    <property type="match status" value="1"/>
</dbReference>
<dbReference type="GO" id="GO:0005739">
    <property type="term" value="C:mitochondrion"/>
    <property type="evidence" value="ECO:0007669"/>
    <property type="project" value="TreeGrafter"/>
</dbReference>
<dbReference type="GO" id="GO:0004497">
    <property type="term" value="F:monooxygenase activity"/>
    <property type="evidence" value="ECO:0007669"/>
    <property type="project" value="UniProtKB-KW"/>
</dbReference>
<reference evidence="1" key="1">
    <citation type="submission" date="2018-11" db="EMBL/GenBank/DDBJ databases">
        <title>Henneguya salminicola genome and transcriptome.</title>
        <authorList>
            <person name="Yahalomi D."/>
            <person name="Atkinson S.D."/>
            <person name="Neuhof M."/>
            <person name="Chang E.S."/>
            <person name="Philippe H."/>
            <person name="Cartwright P."/>
            <person name="Bartholomew J.L."/>
            <person name="Huchon D."/>
        </authorList>
    </citation>
    <scope>NUCLEOTIDE SEQUENCE</scope>
    <source>
        <strain evidence="1">Hz1</strain>
        <tissue evidence="1">Whole</tissue>
    </source>
</reference>
<dbReference type="EMBL" id="GHBP01012713">
    <property type="protein sequence ID" value="NDJ94885.1"/>
    <property type="molecule type" value="Transcribed_RNA"/>
</dbReference>
<dbReference type="AlphaFoldDB" id="A0A6G3MLH6"/>
<name>A0A6G3MLH6_HENSL</name>
<evidence type="ECO:0000313" key="1">
    <source>
        <dbReference type="EMBL" id="NDJ94885.1"/>
    </source>
</evidence>
<proteinExistence type="predicted"/>
<dbReference type="InterPro" id="IPR036188">
    <property type="entry name" value="FAD/NAD-bd_sf"/>
</dbReference>
<keyword evidence="1" id="KW-0560">Oxidoreductase</keyword>
<keyword evidence="1" id="KW-0503">Monooxygenase</keyword>
<organism evidence="1">
    <name type="scientific">Henneguya salminicola</name>
    <name type="common">Myxosporean</name>
    <dbReference type="NCBI Taxonomy" id="69463"/>
    <lineage>
        <taxon>Eukaryota</taxon>
        <taxon>Metazoa</taxon>
        <taxon>Cnidaria</taxon>
        <taxon>Myxozoa</taxon>
        <taxon>Myxosporea</taxon>
        <taxon>Bivalvulida</taxon>
        <taxon>Platysporina</taxon>
        <taxon>Myxobolidae</taxon>
        <taxon>Henneguya</taxon>
    </lineage>
</organism>
<sequence>MSISMYKQFCKAQIENFYDVIIVGNGLVGKSLLSALVKCPLSQKMSCLVVGTADTPIIIKDYKAHLTKNRAFTLSLNSKKFLDNIGAWNKISEKSCQPVHSIIVMWLLKYIGLGFVWW</sequence>